<proteinExistence type="predicted"/>
<dbReference type="GO" id="GO:0016831">
    <property type="term" value="F:carboxy-lyase activity"/>
    <property type="evidence" value="ECO:0007669"/>
    <property type="project" value="InterPro"/>
</dbReference>
<accession>A0A382RD06</accession>
<keyword evidence="1" id="KW-0456">Lyase</keyword>
<feature type="domain" description="Amidohydrolase-related" evidence="2">
    <location>
        <begin position="34"/>
        <end position="272"/>
    </location>
</feature>
<protein>
    <recommendedName>
        <fullName evidence="2">Amidohydrolase-related domain-containing protein</fullName>
    </recommendedName>
</protein>
<dbReference type="SUPFAM" id="SSF51556">
    <property type="entry name" value="Metallo-dependent hydrolases"/>
    <property type="match status" value="1"/>
</dbReference>
<evidence type="ECO:0000259" key="2">
    <source>
        <dbReference type="Pfam" id="PF04909"/>
    </source>
</evidence>
<feature type="non-terminal residue" evidence="3">
    <location>
        <position position="1"/>
    </location>
</feature>
<dbReference type="GO" id="GO:0005737">
    <property type="term" value="C:cytoplasm"/>
    <property type="evidence" value="ECO:0007669"/>
    <property type="project" value="TreeGrafter"/>
</dbReference>
<evidence type="ECO:0000256" key="1">
    <source>
        <dbReference type="ARBA" id="ARBA00023239"/>
    </source>
</evidence>
<dbReference type="InterPro" id="IPR006680">
    <property type="entry name" value="Amidohydro-rel"/>
</dbReference>
<gene>
    <name evidence="3" type="ORF">METZ01_LOCUS347929</name>
</gene>
<dbReference type="EMBL" id="UINC01120531">
    <property type="protein sequence ID" value="SVC95075.1"/>
    <property type="molecule type" value="Genomic_DNA"/>
</dbReference>
<dbReference type="Gene3D" id="3.20.20.140">
    <property type="entry name" value="Metal-dependent hydrolases"/>
    <property type="match status" value="1"/>
</dbReference>
<dbReference type="AlphaFoldDB" id="A0A382RD06"/>
<dbReference type="PANTHER" id="PTHR21240">
    <property type="entry name" value="2-AMINO-3-CARBOXYLMUCONATE-6-SEMIALDEHYDE DECARBOXYLASE"/>
    <property type="match status" value="1"/>
</dbReference>
<dbReference type="InterPro" id="IPR032466">
    <property type="entry name" value="Metal_Hydrolase"/>
</dbReference>
<dbReference type="InterPro" id="IPR032465">
    <property type="entry name" value="ACMSD"/>
</dbReference>
<name>A0A382RD06_9ZZZZ</name>
<reference evidence="3" key="1">
    <citation type="submission" date="2018-05" db="EMBL/GenBank/DDBJ databases">
        <authorList>
            <person name="Lanie J.A."/>
            <person name="Ng W.-L."/>
            <person name="Kazmierczak K.M."/>
            <person name="Andrzejewski T.M."/>
            <person name="Davidsen T.M."/>
            <person name="Wayne K.J."/>
            <person name="Tettelin H."/>
            <person name="Glass J.I."/>
            <person name="Rusch D."/>
            <person name="Podicherti R."/>
            <person name="Tsui H.-C.T."/>
            <person name="Winkler M.E."/>
        </authorList>
    </citation>
    <scope>NUCLEOTIDE SEQUENCE</scope>
</reference>
<sequence length="276" mass="32190">QDIDGVGAEILYPSVGMVLCNHPDFDYKRACMSAYNRWLQGYCSEAPDRLYGMAQVTLASVDEGINELRHAKEMGFRGVMMPGNPQHEDYDHLDYDPFYEAAVDLDLPLSFHILTSNTDKIGAMRGPRINGFCTIIRGCQDIIGMFIFGGVFQRHPKLRLVCVEADAGWAPHYMYRMDHAYNYHRYWMKCEELERLPSDYFRDNVYMTFQDDWIAFKFKDECNVRRLMWANDFPHSDATWPRSQELLAEHTTHLTKEEKDWVLHDNVAELYSITAV</sequence>
<evidence type="ECO:0000313" key="3">
    <source>
        <dbReference type="EMBL" id="SVC95075.1"/>
    </source>
</evidence>
<dbReference type="PANTHER" id="PTHR21240:SF28">
    <property type="entry name" value="ISO-OROTATE DECARBOXYLASE (EUROFUNG)"/>
    <property type="match status" value="1"/>
</dbReference>
<dbReference type="Pfam" id="PF04909">
    <property type="entry name" value="Amidohydro_2"/>
    <property type="match status" value="1"/>
</dbReference>
<organism evidence="3">
    <name type="scientific">marine metagenome</name>
    <dbReference type="NCBI Taxonomy" id="408172"/>
    <lineage>
        <taxon>unclassified sequences</taxon>
        <taxon>metagenomes</taxon>
        <taxon>ecological metagenomes</taxon>
    </lineage>
</organism>
<dbReference type="GO" id="GO:0016787">
    <property type="term" value="F:hydrolase activity"/>
    <property type="evidence" value="ECO:0007669"/>
    <property type="project" value="InterPro"/>
</dbReference>
<dbReference type="GO" id="GO:0019748">
    <property type="term" value="P:secondary metabolic process"/>
    <property type="evidence" value="ECO:0007669"/>
    <property type="project" value="TreeGrafter"/>
</dbReference>